<dbReference type="EMBL" id="CADCTA010000096">
    <property type="protein sequence ID" value="CAA9260407.1"/>
    <property type="molecule type" value="Genomic_DNA"/>
</dbReference>
<gene>
    <name evidence="2" type="ORF">AVDCRST_MAG42-2685</name>
</gene>
<dbReference type="Gene3D" id="3.10.450.50">
    <property type="match status" value="1"/>
</dbReference>
<evidence type="ECO:0000259" key="1">
    <source>
        <dbReference type="Pfam" id="PF13577"/>
    </source>
</evidence>
<dbReference type="CDD" id="cd00531">
    <property type="entry name" value="NTF2_like"/>
    <property type="match status" value="1"/>
</dbReference>
<dbReference type="InterPro" id="IPR037401">
    <property type="entry name" value="SnoaL-like"/>
</dbReference>
<name>A0A6J4IU87_9BACT</name>
<organism evidence="2">
    <name type="scientific">uncultured Chthoniobacterales bacterium</name>
    <dbReference type="NCBI Taxonomy" id="1836801"/>
    <lineage>
        <taxon>Bacteria</taxon>
        <taxon>Pseudomonadati</taxon>
        <taxon>Verrucomicrobiota</taxon>
        <taxon>Spartobacteria</taxon>
        <taxon>Chthoniobacterales</taxon>
        <taxon>environmental samples</taxon>
    </lineage>
</organism>
<reference evidence="2" key="1">
    <citation type="submission" date="2020-02" db="EMBL/GenBank/DDBJ databases">
        <authorList>
            <person name="Meier V. D."/>
        </authorList>
    </citation>
    <scope>NUCLEOTIDE SEQUENCE</scope>
    <source>
        <strain evidence="2">AVDCRST_MAG42</strain>
    </source>
</reference>
<protein>
    <recommendedName>
        <fullName evidence="1">SnoaL-like domain-containing protein</fullName>
    </recommendedName>
</protein>
<sequence>MDSSDLAQLAHDRFEIADTMHRYAFGLDHGDPDSLASALTEDCVLDFTSAGKKLGLEFAAVSGRDAIVQILIGMLGPLDTSHTTSNLQIEISGDTATLHGYLMSQHFMPGQGPKCSSDFALLMNRYDAELVRDGSKWRFKHVVIDNAWAQGDPGILSALASHRVMRAKAKR</sequence>
<dbReference type="InterPro" id="IPR032710">
    <property type="entry name" value="NTF2-like_dom_sf"/>
</dbReference>
<evidence type="ECO:0000313" key="2">
    <source>
        <dbReference type="EMBL" id="CAA9260407.1"/>
    </source>
</evidence>
<feature type="domain" description="SnoaL-like" evidence="1">
    <location>
        <begin position="10"/>
        <end position="142"/>
    </location>
</feature>
<accession>A0A6J4IU87</accession>
<dbReference type="Pfam" id="PF13577">
    <property type="entry name" value="SnoaL_4"/>
    <property type="match status" value="1"/>
</dbReference>
<dbReference type="AlphaFoldDB" id="A0A6J4IU87"/>
<dbReference type="SUPFAM" id="SSF54427">
    <property type="entry name" value="NTF2-like"/>
    <property type="match status" value="1"/>
</dbReference>
<proteinExistence type="predicted"/>